<proteinExistence type="inferred from homology"/>
<dbReference type="UniPathway" id="UPA00060">
    <property type="reaction ID" value="UER00142"/>
</dbReference>
<evidence type="ECO:0000259" key="4">
    <source>
        <dbReference type="Pfam" id="PF02769"/>
    </source>
</evidence>
<keyword evidence="2" id="KW-0067">ATP-binding</keyword>
<comment type="miscellaneous">
    <text evidence="2">Reaction mechanism of ThiL seems to utilize a direct, inline transfer of the gamma-phosphate of ATP to TMP rather than a phosphorylated enzyme intermediate.</text>
</comment>
<name>A0A4S1WHX6_9SPHN</name>
<feature type="binding site" evidence="2">
    <location>
        <position position="83"/>
    </location>
    <ligand>
        <name>Mg(2+)</name>
        <dbReference type="ChEBI" id="CHEBI:18420"/>
        <label>3</label>
    </ligand>
</feature>
<evidence type="ECO:0000313" key="5">
    <source>
        <dbReference type="EMBL" id="TGX42273.1"/>
    </source>
</evidence>
<feature type="binding site" evidence="2">
    <location>
        <position position="218"/>
    </location>
    <ligand>
        <name>Mg(2+)</name>
        <dbReference type="ChEBI" id="CHEBI:18420"/>
        <label>3</label>
    </ligand>
</feature>
<dbReference type="Proteomes" id="UP000309848">
    <property type="component" value="Unassembled WGS sequence"/>
</dbReference>
<keyword evidence="1 2" id="KW-0784">Thiamine biosynthesis</keyword>
<dbReference type="GO" id="GO:0009229">
    <property type="term" value="P:thiamine diphosphate biosynthetic process"/>
    <property type="evidence" value="ECO:0007669"/>
    <property type="project" value="UniProtKB-UniRule"/>
</dbReference>
<dbReference type="EC" id="2.7.4.16" evidence="2"/>
<dbReference type="InterPro" id="IPR016188">
    <property type="entry name" value="PurM-like_N"/>
</dbReference>
<evidence type="ECO:0000313" key="6">
    <source>
        <dbReference type="Proteomes" id="UP000309848"/>
    </source>
</evidence>
<comment type="function">
    <text evidence="2">Catalyzes the ATP-dependent phosphorylation of thiamine-monophosphate (TMP) to form thiamine-pyrophosphate (TPP), the active form of vitamin B1.</text>
</comment>
<dbReference type="SUPFAM" id="SSF55326">
    <property type="entry name" value="PurM N-terminal domain-like"/>
    <property type="match status" value="1"/>
</dbReference>
<dbReference type="AlphaFoldDB" id="A0A4S1WHX6"/>
<feature type="domain" description="PurM-like C-terminal" evidence="4">
    <location>
        <begin position="160"/>
        <end position="309"/>
    </location>
</feature>
<dbReference type="OrthoDB" id="9802811at2"/>
<evidence type="ECO:0000259" key="3">
    <source>
        <dbReference type="Pfam" id="PF00586"/>
    </source>
</evidence>
<comment type="caution">
    <text evidence="5">The sequence shown here is derived from an EMBL/GenBank/DDBJ whole genome shotgun (WGS) entry which is preliminary data.</text>
</comment>
<keyword evidence="2" id="KW-0808">Transferase</keyword>
<reference evidence="5 6" key="1">
    <citation type="submission" date="2019-04" db="EMBL/GenBank/DDBJ databases">
        <title>Sphingomonas psychrotolerans sp. nov., isolated from soil in the Tianshan Mountains, Xinjiang, China.</title>
        <authorList>
            <person name="Luo Y."/>
            <person name="Sheng H."/>
        </authorList>
    </citation>
    <scope>NUCLEOTIDE SEQUENCE [LARGE SCALE GENOMIC DNA]</scope>
    <source>
        <strain evidence="5 6">KIS18-15</strain>
    </source>
</reference>
<dbReference type="GO" id="GO:0005524">
    <property type="term" value="F:ATP binding"/>
    <property type="evidence" value="ECO:0007669"/>
    <property type="project" value="UniProtKB-UniRule"/>
</dbReference>
<dbReference type="SUPFAM" id="SSF56042">
    <property type="entry name" value="PurM C-terminal domain-like"/>
    <property type="match status" value="1"/>
</dbReference>
<comment type="pathway">
    <text evidence="2">Cofactor biosynthesis; thiamine diphosphate biosynthesis; thiamine diphosphate from thiamine phosphate: step 1/1.</text>
</comment>
<dbReference type="GO" id="GO:0000287">
    <property type="term" value="F:magnesium ion binding"/>
    <property type="evidence" value="ECO:0007669"/>
    <property type="project" value="UniProtKB-UniRule"/>
</dbReference>
<dbReference type="PANTHER" id="PTHR30270:SF0">
    <property type="entry name" value="THIAMINE-MONOPHOSPHATE KINASE"/>
    <property type="match status" value="1"/>
</dbReference>
<dbReference type="InterPro" id="IPR010918">
    <property type="entry name" value="PurM-like_C_dom"/>
</dbReference>
<feature type="binding site" evidence="2">
    <location>
        <position position="83"/>
    </location>
    <ligand>
        <name>Mg(2+)</name>
        <dbReference type="ChEBI" id="CHEBI:18420"/>
        <label>2</label>
    </ligand>
</feature>
<comment type="similarity">
    <text evidence="2">Belongs to the thiamine-monophosphate kinase family.</text>
</comment>
<dbReference type="HAMAP" id="MF_02128">
    <property type="entry name" value="TMP_kinase"/>
    <property type="match status" value="1"/>
</dbReference>
<evidence type="ECO:0000256" key="1">
    <source>
        <dbReference type="ARBA" id="ARBA00022977"/>
    </source>
</evidence>
<dbReference type="Pfam" id="PF00586">
    <property type="entry name" value="AIRS"/>
    <property type="match status" value="1"/>
</dbReference>
<dbReference type="Pfam" id="PF02769">
    <property type="entry name" value="AIRS_C"/>
    <property type="match status" value="1"/>
</dbReference>
<feature type="binding site" evidence="2">
    <location>
        <begin position="130"/>
        <end position="131"/>
    </location>
    <ligand>
        <name>ATP</name>
        <dbReference type="ChEBI" id="CHEBI:30616"/>
    </ligand>
</feature>
<feature type="binding site" evidence="2">
    <location>
        <position position="220"/>
    </location>
    <ligand>
        <name>ATP</name>
        <dbReference type="ChEBI" id="CHEBI:30616"/>
    </ligand>
</feature>
<dbReference type="GO" id="GO:0009030">
    <property type="term" value="F:thiamine-phosphate kinase activity"/>
    <property type="evidence" value="ECO:0007669"/>
    <property type="project" value="UniProtKB-UniRule"/>
</dbReference>
<keyword evidence="2 5" id="KW-0418">Kinase</keyword>
<dbReference type="GO" id="GO:0009228">
    <property type="term" value="P:thiamine biosynthetic process"/>
    <property type="evidence" value="ECO:0007669"/>
    <property type="project" value="UniProtKB-KW"/>
</dbReference>
<feature type="binding site" evidence="2">
    <location>
        <position position="131"/>
    </location>
    <ligand>
        <name>Mg(2+)</name>
        <dbReference type="ChEBI" id="CHEBI:18420"/>
        <label>1</label>
    </ligand>
</feature>
<keyword evidence="6" id="KW-1185">Reference proteome</keyword>
<feature type="binding site" evidence="2">
    <location>
        <position position="83"/>
    </location>
    <ligand>
        <name>Mg(2+)</name>
        <dbReference type="ChEBI" id="CHEBI:18420"/>
        <label>4</label>
    </ligand>
</feature>
<sequence length="362" mass="38536">MIGSAATMTDLGEKEFLARLLPSLSVDARFVNGFGHDASVLDIGLERDLVMKIDRAATPIASLNGWADYRVWGRIAVTANCSDILAVGGEPKGFMLSLSIAPDTPVSIAAEIIRGAAEECERCDVAFLGGDTKEAVGLNIVGSAIGTIPKGRHYDRLQGRPGDLLVLAGQLGGFLGGYRQCVSQDPSGEALRYLCEPSAAWREARALSQIAGIRSACDLSDGLASSVRQVLAAGAGAVLDFAALPFHDLAMDNAAERGADLIHYAFGVGDWGIVYAIAPEDKAQVEDLGLAGLAIAIVGTVVGEPGLFLKRGGLFEVSIFENEHFRRRMEDQGSYFDELEAGLTLRPIAERHGMRDDLFRSR</sequence>
<keyword evidence="2" id="KW-0460">Magnesium</keyword>
<comment type="caution">
    <text evidence="2">Lacks conserved residue(s) required for the propagation of feature annotation.</text>
</comment>
<feature type="binding site" evidence="2">
    <location>
        <position position="54"/>
    </location>
    <ligand>
        <name>Mg(2+)</name>
        <dbReference type="ChEBI" id="CHEBI:18420"/>
        <label>2</label>
    </ligand>
</feature>
<feature type="binding site" evidence="2">
    <location>
        <position position="37"/>
    </location>
    <ligand>
        <name>Mg(2+)</name>
        <dbReference type="ChEBI" id="CHEBI:18420"/>
        <label>3</label>
    </ligand>
</feature>
<dbReference type="Gene3D" id="3.90.650.10">
    <property type="entry name" value="PurM-like C-terminal domain"/>
    <property type="match status" value="1"/>
</dbReference>
<keyword evidence="2" id="KW-0479">Metal-binding</keyword>
<feature type="binding site" evidence="2">
    <location>
        <position position="54"/>
    </location>
    <ligand>
        <name>Mg(2+)</name>
        <dbReference type="ChEBI" id="CHEBI:18420"/>
        <label>1</label>
    </ligand>
</feature>
<feature type="domain" description="PurM-like N-terminal" evidence="3">
    <location>
        <begin position="35"/>
        <end position="147"/>
    </location>
</feature>
<feature type="binding site" evidence="2">
    <location>
        <position position="156"/>
    </location>
    <ligand>
        <name>ATP</name>
        <dbReference type="ChEBI" id="CHEBI:30616"/>
    </ligand>
</feature>
<evidence type="ECO:0000256" key="2">
    <source>
        <dbReference type="HAMAP-Rule" id="MF_02128"/>
    </source>
</evidence>
<dbReference type="Gene3D" id="3.30.1330.10">
    <property type="entry name" value="PurM-like, N-terminal domain"/>
    <property type="match status" value="1"/>
</dbReference>
<dbReference type="PANTHER" id="PTHR30270">
    <property type="entry name" value="THIAMINE-MONOPHOSPHATE KINASE"/>
    <property type="match status" value="1"/>
</dbReference>
<keyword evidence="2" id="KW-0547">Nucleotide-binding</keyword>
<dbReference type="EMBL" id="SRXU01000004">
    <property type="protein sequence ID" value="TGX42273.1"/>
    <property type="molecule type" value="Genomic_DNA"/>
</dbReference>
<dbReference type="RefSeq" id="WP_135984596.1">
    <property type="nucleotide sequence ID" value="NZ_JAASQM010000004.1"/>
</dbReference>
<dbReference type="InterPro" id="IPR006283">
    <property type="entry name" value="ThiL-like"/>
</dbReference>
<comment type="catalytic activity">
    <reaction evidence="2">
        <text>thiamine phosphate + ATP = thiamine diphosphate + ADP</text>
        <dbReference type="Rhea" id="RHEA:15913"/>
        <dbReference type="ChEBI" id="CHEBI:30616"/>
        <dbReference type="ChEBI" id="CHEBI:37575"/>
        <dbReference type="ChEBI" id="CHEBI:58937"/>
        <dbReference type="ChEBI" id="CHEBI:456216"/>
        <dbReference type="EC" id="2.7.4.16"/>
    </reaction>
</comment>
<dbReference type="InterPro" id="IPR036921">
    <property type="entry name" value="PurM-like_N_sf"/>
</dbReference>
<feature type="binding site" evidence="2">
    <location>
        <position position="221"/>
    </location>
    <ligand>
        <name>Mg(2+)</name>
        <dbReference type="ChEBI" id="CHEBI:18420"/>
        <label>5</label>
    </ligand>
</feature>
<protein>
    <recommendedName>
        <fullName evidence="2">Thiamine-monophosphate kinase</fullName>
        <shortName evidence="2">TMP kinase</shortName>
        <shortName evidence="2">Thiamine-phosphate kinase</shortName>
        <ecNumber evidence="2">2.7.4.16</ecNumber>
    </recommendedName>
</protein>
<accession>A0A4S1WHX6</accession>
<feature type="binding site" evidence="2">
    <location>
        <position position="37"/>
    </location>
    <ligand>
        <name>Mg(2+)</name>
        <dbReference type="ChEBI" id="CHEBI:18420"/>
        <label>4</label>
    </ligand>
</feature>
<gene>
    <name evidence="2" type="primary">thiL</name>
    <name evidence="5" type="ORF">E5A74_10480</name>
</gene>
<dbReference type="CDD" id="cd02194">
    <property type="entry name" value="ThiL"/>
    <property type="match status" value="1"/>
</dbReference>
<dbReference type="InterPro" id="IPR036676">
    <property type="entry name" value="PurM-like_C_sf"/>
</dbReference>
<organism evidence="5 6">
    <name type="scientific">Sphingomonas naasensis</name>
    <dbReference type="NCBI Taxonomy" id="1344951"/>
    <lineage>
        <taxon>Bacteria</taxon>
        <taxon>Pseudomonadati</taxon>
        <taxon>Pseudomonadota</taxon>
        <taxon>Alphaproteobacteria</taxon>
        <taxon>Sphingomonadales</taxon>
        <taxon>Sphingomonadaceae</taxon>
        <taxon>Sphingomonas</taxon>
    </lineage>
</organism>